<evidence type="ECO:0008006" key="3">
    <source>
        <dbReference type="Google" id="ProtNLM"/>
    </source>
</evidence>
<accession>A0A679IXA9</accession>
<sequence length="180" mass="18938">MTSTGGRLAACFVLAAPLLSMMGCASDEVTGLQRRSATAPPSPASTACAFSLGALDDQRDAQSLGQMGRTHIDGAGFDGWFRNGIASMPGYTRDAGAPAIRITVLKAYVHGLVSLKSANLVVRVRFPANGTAAAMTKTYRGFDDSMNWSTSQGEIQEAFNTALDNLTAQIGTDLGKRCKR</sequence>
<dbReference type="PROSITE" id="PS51257">
    <property type="entry name" value="PROKAR_LIPOPROTEIN"/>
    <property type="match status" value="1"/>
</dbReference>
<dbReference type="EMBL" id="LR743507">
    <property type="protein sequence ID" value="CAA2101779.1"/>
    <property type="molecule type" value="Genomic_DNA"/>
</dbReference>
<organism evidence="2">
    <name type="scientific">Variovorax paradoxus</name>
    <dbReference type="NCBI Taxonomy" id="34073"/>
    <lineage>
        <taxon>Bacteria</taxon>
        <taxon>Pseudomonadati</taxon>
        <taxon>Pseudomonadota</taxon>
        <taxon>Betaproteobacteria</taxon>
        <taxon>Burkholderiales</taxon>
        <taxon>Comamonadaceae</taxon>
        <taxon>Variovorax</taxon>
    </lineage>
</organism>
<feature type="chain" id="PRO_5025623899" description="Lipoprotein" evidence="1">
    <location>
        <begin position="26"/>
        <end position="180"/>
    </location>
</feature>
<reference evidence="2" key="1">
    <citation type="submission" date="2019-12" db="EMBL/GenBank/DDBJ databases">
        <authorList>
            <person name="Cremers G."/>
        </authorList>
    </citation>
    <scope>NUCLEOTIDE SEQUENCE</scope>
    <source>
        <strain evidence="2">Vvax</strain>
    </source>
</reference>
<evidence type="ECO:0000313" key="2">
    <source>
        <dbReference type="EMBL" id="CAA2101779.1"/>
    </source>
</evidence>
<keyword evidence="1" id="KW-0732">Signal</keyword>
<name>A0A679IXA9_VARPD</name>
<protein>
    <recommendedName>
        <fullName evidence="3">Lipoprotein</fullName>
    </recommendedName>
</protein>
<dbReference type="AlphaFoldDB" id="A0A679IXA9"/>
<feature type="signal peptide" evidence="1">
    <location>
        <begin position="1"/>
        <end position="25"/>
    </location>
</feature>
<dbReference type="RefSeq" id="WP_339089117.1">
    <property type="nucleotide sequence ID" value="NZ_LR743507.1"/>
</dbReference>
<evidence type="ECO:0000256" key="1">
    <source>
        <dbReference type="SAM" id="SignalP"/>
    </source>
</evidence>
<gene>
    <name evidence="2" type="ORF">VVAX_01422</name>
</gene>
<proteinExistence type="predicted"/>